<proteinExistence type="inferred from homology"/>
<evidence type="ECO:0000256" key="2">
    <source>
        <dbReference type="ARBA" id="ARBA00022741"/>
    </source>
</evidence>
<comment type="similarity">
    <text evidence="1">Belongs to the GPN-loop GTPase family.</text>
</comment>
<dbReference type="GO" id="GO:0005525">
    <property type="term" value="F:GTP binding"/>
    <property type="evidence" value="ECO:0007669"/>
    <property type="project" value="UniProtKB-KW"/>
</dbReference>
<dbReference type="Proteomes" id="UP000053372">
    <property type="component" value="Unassembled WGS sequence"/>
</dbReference>
<gene>
    <name evidence="5" type="ORF">BC008_43995</name>
</gene>
<keyword evidence="2" id="KW-0547">Nucleotide-binding</keyword>
<protein>
    <submittedName>
        <fullName evidence="5">GTPase</fullName>
    </submittedName>
</protein>
<keyword evidence="3" id="KW-0378">Hydrolase</keyword>
<evidence type="ECO:0000313" key="5">
    <source>
        <dbReference type="EMBL" id="KST67719.1"/>
    </source>
</evidence>
<evidence type="ECO:0000313" key="6">
    <source>
        <dbReference type="Proteomes" id="UP000053372"/>
    </source>
</evidence>
<dbReference type="EMBL" id="LMTZ01000085">
    <property type="protein sequence ID" value="KST67719.1"/>
    <property type="molecule type" value="Genomic_DNA"/>
</dbReference>
<keyword evidence="6" id="KW-1185">Reference proteome</keyword>
<dbReference type="Pfam" id="PF03029">
    <property type="entry name" value="ATP_bind_1"/>
    <property type="match status" value="1"/>
</dbReference>
<dbReference type="PANTHER" id="PTHR42708">
    <property type="entry name" value="ATP/GTP-BINDING PROTEIN-RELATED"/>
    <property type="match status" value="1"/>
</dbReference>
<evidence type="ECO:0000256" key="4">
    <source>
        <dbReference type="ARBA" id="ARBA00023134"/>
    </source>
</evidence>
<dbReference type="OrthoDB" id="4319884at2"/>
<dbReference type="AlphaFoldDB" id="A0A0V7ZTP1"/>
<comment type="caution">
    <text evidence="5">The sequence shown here is derived from an EMBL/GenBank/DDBJ whole genome shotgun (WGS) entry which is preliminary data.</text>
</comment>
<organism evidence="5 6">
    <name type="scientific">Mastigocoleus testarum BC008</name>
    <dbReference type="NCBI Taxonomy" id="371196"/>
    <lineage>
        <taxon>Bacteria</taxon>
        <taxon>Bacillati</taxon>
        <taxon>Cyanobacteriota</taxon>
        <taxon>Cyanophyceae</taxon>
        <taxon>Nostocales</taxon>
        <taxon>Hapalosiphonaceae</taxon>
        <taxon>Mastigocoleus</taxon>
    </lineage>
</organism>
<dbReference type="CDD" id="cd00882">
    <property type="entry name" value="Ras_like_GTPase"/>
    <property type="match status" value="1"/>
</dbReference>
<dbReference type="Gene3D" id="3.40.50.300">
    <property type="entry name" value="P-loop containing nucleotide triphosphate hydrolases"/>
    <property type="match status" value="1"/>
</dbReference>
<dbReference type="InterPro" id="IPR052705">
    <property type="entry name" value="Gliding_Motility_GTPase"/>
</dbReference>
<dbReference type="InterPro" id="IPR004130">
    <property type="entry name" value="Gpn"/>
</dbReference>
<dbReference type="RefSeq" id="WP_027845798.1">
    <property type="nucleotide sequence ID" value="NZ_LMTZ01000085.1"/>
</dbReference>
<dbReference type="SUPFAM" id="SSF52540">
    <property type="entry name" value="P-loop containing nucleoside triphosphate hydrolases"/>
    <property type="match status" value="1"/>
</dbReference>
<dbReference type="PANTHER" id="PTHR42708:SF1">
    <property type="entry name" value="GLIDING MOTILITY PROTEIN MGLA"/>
    <property type="match status" value="1"/>
</dbReference>
<evidence type="ECO:0000256" key="3">
    <source>
        <dbReference type="ARBA" id="ARBA00022801"/>
    </source>
</evidence>
<accession>A0A0V7ZTP1</accession>
<sequence>MEILRLMVTGSVGAGKTSFIRTISEIDVVNTDKISTDEIATWKETTTVALDFGRLSINPERAIHLYGTPGQLRFDFIWDMLIQKAQAYIFLVDAHRPQDFPYSRRILNFMNQKVEVPYLIGVTHSDCSDACKLEDIALALGFNSKNTQPPMMFVNATDKASIFPVLTTLLGQLSKSYSEYSLI</sequence>
<dbReference type="GO" id="GO:0016787">
    <property type="term" value="F:hydrolase activity"/>
    <property type="evidence" value="ECO:0007669"/>
    <property type="project" value="UniProtKB-KW"/>
</dbReference>
<dbReference type="InterPro" id="IPR027417">
    <property type="entry name" value="P-loop_NTPase"/>
</dbReference>
<name>A0A0V7ZTP1_9CYAN</name>
<evidence type="ECO:0000256" key="1">
    <source>
        <dbReference type="ARBA" id="ARBA00005290"/>
    </source>
</evidence>
<reference evidence="5 6" key="1">
    <citation type="journal article" date="2015" name="Genome Announc.">
        <title>Draft Genome of the Euendolithic (true boring) Cyanobacterium Mastigocoleus testarum strain BC008.</title>
        <authorList>
            <person name="Guida B.S."/>
            <person name="Garcia-Pichel F."/>
        </authorList>
    </citation>
    <scope>NUCLEOTIDE SEQUENCE [LARGE SCALE GENOMIC DNA]</scope>
    <source>
        <strain evidence="5 6">BC008</strain>
    </source>
</reference>
<keyword evidence="4" id="KW-0342">GTP-binding</keyword>